<proteinExistence type="predicted"/>
<protein>
    <submittedName>
        <fullName evidence="1">Uncharacterized protein</fullName>
    </submittedName>
</protein>
<dbReference type="EMBL" id="BGPR01002283">
    <property type="protein sequence ID" value="GBM70921.1"/>
    <property type="molecule type" value="Genomic_DNA"/>
</dbReference>
<accession>A0A4Y2HZP4</accession>
<gene>
    <name evidence="1" type="ORF">AVEN_263594_1</name>
</gene>
<sequence>MRKESGGRVAAALSLKLPGGEGHGDLLVGLCLDRAQAESQVSEVHTCIGSTVAENQRACIHIYDCTNPKFPGHALHFISRFRHRALCSDAICIIQDRQFKSK</sequence>
<organism evidence="1 2">
    <name type="scientific">Araneus ventricosus</name>
    <name type="common">Orbweaver spider</name>
    <name type="synonym">Epeira ventricosa</name>
    <dbReference type="NCBI Taxonomy" id="182803"/>
    <lineage>
        <taxon>Eukaryota</taxon>
        <taxon>Metazoa</taxon>
        <taxon>Ecdysozoa</taxon>
        <taxon>Arthropoda</taxon>
        <taxon>Chelicerata</taxon>
        <taxon>Arachnida</taxon>
        <taxon>Araneae</taxon>
        <taxon>Araneomorphae</taxon>
        <taxon>Entelegynae</taxon>
        <taxon>Araneoidea</taxon>
        <taxon>Araneidae</taxon>
        <taxon>Araneus</taxon>
    </lineage>
</organism>
<keyword evidence="2" id="KW-1185">Reference proteome</keyword>
<evidence type="ECO:0000313" key="2">
    <source>
        <dbReference type="Proteomes" id="UP000499080"/>
    </source>
</evidence>
<dbReference type="AlphaFoldDB" id="A0A4Y2HZP4"/>
<name>A0A4Y2HZP4_ARAVE</name>
<evidence type="ECO:0000313" key="1">
    <source>
        <dbReference type="EMBL" id="GBM70921.1"/>
    </source>
</evidence>
<dbReference type="Proteomes" id="UP000499080">
    <property type="component" value="Unassembled WGS sequence"/>
</dbReference>
<comment type="caution">
    <text evidence="1">The sequence shown here is derived from an EMBL/GenBank/DDBJ whole genome shotgun (WGS) entry which is preliminary data.</text>
</comment>
<reference evidence="1 2" key="1">
    <citation type="journal article" date="2019" name="Sci. Rep.">
        <title>Orb-weaving spider Araneus ventricosus genome elucidates the spidroin gene catalogue.</title>
        <authorList>
            <person name="Kono N."/>
            <person name="Nakamura H."/>
            <person name="Ohtoshi R."/>
            <person name="Moran D.A.P."/>
            <person name="Shinohara A."/>
            <person name="Yoshida Y."/>
            <person name="Fujiwara M."/>
            <person name="Mori M."/>
            <person name="Tomita M."/>
            <person name="Arakawa K."/>
        </authorList>
    </citation>
    <scope>NUCLEOTIDE SEQUENCE [LARGE SCALE GENOMIC DNA]</scope>
</reference>